<dbReference type="EMBL" id="JARPUR010000003">
    <property type="protein sequence ID" value="KAK4879068.1"/>
    <property type="molecule type" value="Genomic_DNA"/>
</dbReference>
<keyword evidence="7" id="KW-0326">Glycosidase</keyword>
<evidence type="ECO:0000313" key="10">
    <source>
        <dbReference type="EMBL" id="KAK4879068.1"/>
    </source>
</evidence>
<dbReference type="GO" id="GO:0031640">
    <property type="term" value="P:killing of cells of another organism"/>
    <property type="evidence" value="ECO:0007669"/>
    <property type="project" value="UniProtKB-KW"/>
</dbReference>
<dbReference type="EC" id="3.2.1.17" evidence="2"/>
<comment type="caution">
    <text evidence="10">The sequence shown here is derived from an EMBL/GenBank/DDBJ whole genome shotgun (WGS) entry which is preliminary data.</text>
</comment>
<dbReference type="InterPro" id="IPR018247">
    <property type="entry name" value="EF_Hand_1_Ca_BS"/>
</dbReference>
<dbReference type="GO" id="GO:0003796">
    <property type="term" value="F:lysozyme activity"/>
    <property type="evidence" value="ECO:0007669"/>
    <property type="project" value="UniProtKB-EC"/>
</dbReference>
<name>A0AAN7P999_9COLE</name>
<evidence type="ECO:0000256" key="8">
    <source>
        <dbReference type="PIRSR" id="PIRSR608597-3"/>
    </source>
</evidence>
<dbReference type="AlphaFoldDB" id="A0AAN7P999"/>
<gene>
    <name evidence="10" type="ORF">RN001_007214</name>
</gene>
<feature type="chain" id="PRO_5043025138" description="lysozyme" evidence="9">
    <location>
        <begin position="22"/>
        <end position="180"/>
    </location>
</feature>
<dbReference type="PROSITE" id="PS51909">
    <property type="entry name" value="LYSOZYME_I"/>
    <property type="match status" value="1"/>
</dbReference>
<evidence type="ECO:0000256" key="2">
    <source>
        <dbReference type="ARBA" id="ARBA00012732"/>
    </source>
</evidence>
<keyword evidence="9" id="KW-0732">Signal</keyword>
<evidence type="ECO:0000256" key="4">
    <source>
        <dbReference type="ARBA" id="ARBA00022638"/>
    </source>
</evidence>
<keyword evidence="3" id="KW-0929">Antimicrobial</keyword>
<reference evidence="11" key="1">
    <citation type="submission" date="2023-01" db="EMBL/GenBank/DDBJ databases">
        <title>Key to firefly adult light organ development and bioluminescence: homeobox transcription factors regulate luciferase expression and transportation to peroxisome.</title>
        <authorList>
            <person name="Fu X."/>
        </authorList>
    </citation>
    <scope>NUCLEOTIDE SEQUENCE [LARGE SCALE GENOMIC DNA]</scope>
</reference>
<evidence type="ECO:0000256" key="9">
    <source>
        <dbReference type="SAM" id="SignalP"/>
    </source>
</evidence>
<evidence type="ECO:0000256" key="7">
    <source>
        <dbReference type="ARBA" id="ARBA00023295"/>
    </source>
</evidence>
<evidence type="ECO:0000256" key="6">
    <source>
        <dbReference type="ARBA" id="ARBA00023157"/>
    </source>
</evidence>
<accession>A0AAN7P999</accession>
<dbReference type="InterPro" id="IPR008597">
    <property type="entry name" value="Invert_lysozyme"/>
</dbReference>
<evidence type="ECO:0000256" key="5">
    <source>
        <dbReference type="ARBA" id="ARBA00022801"/>
    </source>
</evidence>
<keyword evidence="11" id="KW-1185">Reference proteome</keyword>
<dbReference type="PANTHER" id="PTHR11195:SF13">
    <property type="entry name" value="INVERTEBRATE-TYPE LYSOZYME 2-RELATED"/>
    <property type="match status" value="1"/>
</dbReference>
<dbReference type="PANTHER" id="PTHR11195">
    <property type="entry name" value="DESTABILASE-RELATED"/>
    <property type="match status" value="1"/>
</dbReference>
<dbReference type="GO" id="GO:0042742">
    <property type="term" value="P:defense response to bacterium"/>
    <property type="evidence" value="ECO:0007669"/>
    <property type="project" value="UniProtKB-KW"/>
</dbReference>
<sequence length="180" mass="20337">MFRVLLLYVVIGFCCINSSKCDFVDLPVAELCFSCICRASGCVLSCDSRECGPFRITKEYWMASGNWTYNNHPPEAHQSGELCGPFGITKNYWLEANSPTVHRVASTDPAAFETCIGSAFCNYFVLQRYMEKYKKDCNGDGKIDCDDFAAILRLGPKKCDGELPENYQDRYDYCQALVQD</sequence>
<keyword evidence="5" id="KW-0378">Hydrolase</keyword>
<dbReference type="Proteomes" id="UP001353858">
    <property type="component" value="Unassembled WGS sequence"/>
</dbReference>
<evidence type="ECO:0000256" key="1">
    <source>
        <dbReference type="ARBA" id="ARBA00000632"/>
    </source>
</evidence>
<dbReference type="Pfam" id="PF05497">
    <property type="entry name" value="Destabilase"/>
    <property type="match status" value="2"/>
</dbReference>
<comment type="catalytic activity">
    <reaction evidence="1">
        <text>Hydrolysis of (1-&gt;4)-beta-linkages between N-acetylmuramic acid and N-acetyl-D-glucosamine residues in a peptidoglycan and between N-acetyl-D-glucosamine residues in chitodextrins.</text>
        <dbReference type="EC" id="3.2.1.17"/>
    </reaction>
</comment>
<evidence type="ECO:0000256" key="3">
    <source>
        <dbReference type="ARBA" id="ARBA00022529"/>
    </source>
</evidence>
<dbReference type="PROSITE" id="PS00018">
    <property type="entry name" value="EF_HAND_1"/>
    <property type="match status" value="1"/>
</dbReference>
<feature type="disulfide bond" evidence="8">
    <location>
        <begin position="32"/>
        <end position="145"/>
    </location>
</feature>
<protein>
    <recommendedName>
        <fullName evidence="2">lysozyme</fullName>
        <ecNumber evidence="2">3.2.1.17</ecNumber>
    </recommendedName>
</protein>
<feature type="signal peptide" evidence="9">
    <location>
        <begin position="1"/>
        <end position="21"/>
    </location>
</feature>
<feature type="disulfide bond" evidence="8">
    <location>
        <begin position="115"/>
        <end position="121"/>
    </location>
</feature>
<keyword evidence="6 8" id="KW-1015">Disulfide bond</keyword>
<keyword evidence="4" id="KW-0081">Bacteriolytic enzyme</keyword>
<evidence type="ECO:0000313" key="11">
    <source>
        <dbReference type="Proteomes" id="UP001353858"/>
    </source>
</evidence>
<organism evidence="10 11">
    <name type="scientific">Aquatica leii</name>
    <dbReference type="NCBI Taxonomy" id="1421715"/>
    <lineage>
        <taxon>Eukaryota</taxon>
        <taxon>Metazoa</taxon>
        <taxon>Ecdysozoa</taxon>
        <taxon>Arthropoda</taxon>
        <taxon>Hexapoda</taxon>
        <taxon>Insecta</taxon>
        <taxon>Pterygota</taxon>
        <taxon>Neoptera</taxon>
        <taxon>Endopterygota</taxon>
        <taxon>Coleoptera</taxon>
        <taxon>Polyphaga</taxon>
        <taxon>Elateriformia</taxon>
        <taxon>Elateroidea</taxon>
        <taxon>Lampyridae</taxon>
        <taxon>Luciolinae</taxon>
        <taxon>Aquatica</taxon>
    </lineage>
</organism>
<dbReference type="Gene3D" id="1.10.530.10">
    <property type="match status" value="2"/>
</dbReference>
<feature type="disulfide bond" evidence="8">
    <location>
        <begin position="42"/>
        <end position="51"/>
    </location>
</feature>
<proteinExistence type="predicted"/>